<dbReference type="Proteomes" id="UP000594263">
    <property type="component" value="Unplaced"/>
</dbReference>
<dbReference type="EnsemblPlants" id="Kaladp0062s0237.1.v1.1">
    <property type="protein sequence ID" value="Kaladp0062s0237.1.v1.1.CDS.1"/>
    <property type="gene ID" value="Kaladp0062s0237.v1.1"/>
</dbReference>
<accession>A0A7N0UFU0</accession>
<keyword evidence="1" id="KW-0812">Transmembrane</keyword>
<feature type="transmembrane region" description="Helical" evidence="1">
    <location>
        <begin position="52"/>
        <end position="69"/>
    </location>
</feature>
<name>A0A7N0UFU0_KALFE</name>
<sequence>MITNVAVTAYVFIYCNSLLYIIFETAVSYMSYRHVCFAVALIAISWKNRRTLFQWLCPCFLLIFILLTFPNTV</sequence>
<keyword evidence="1" id="KW-1133">Transmembrane helix</keyword>
<feature type="transmembrane region" description="Helical" evidence="1">
    <location>
        <begin position="6"/>
        <end position="23"/>
    </location>
</feature>
<evidence type="ECO:0000313" key="3">
    <source>
        <dbReference type="Proteomes" id="UP000594263"/>
    </source>
</evidence>
<dbReference type="AlphaFoldDB" id="A0A7N0UFU0"/>
<dbReference type="Gramene" id="Kaladp0062s0237.1.v1.1">
    <property type="protein sequence ID" value="Kaladp0062s0237.1.v1.1.CDS.1"/>
    <property type="gene ID" value="Kaladp0062s0237.v1.1"/>
</dbReference>
<reference evidence="2" key="1">
    <citation type="submission" date="2021-01" db="UniProtKB">
        <authorList>
            <consortium name="EnsemblPlants"/>
        </authorList>
    </citation>
    <scope>IDENTIFICATION</scope>
</reference>
<evidence type="ECO:0000256" key="1">
    <source>
        <dbReference type="SAM" id="Phobius"/>
    </source>
</evidence>
<keyword evidence="3" id="KW-1185">Reference proteome</keyword>
<proteinExistence type="predicted"/>
<keyword evidence="1" id="KW-0472">Membrane</keyword>
<organism evidence="2 3">
    <name type="scientific">Kalanchoe fedtschenkoi</name>
    <name type="common">Lavender scallops</name>
    <name type="synonym">South American air plant</name>
    <dbReference type="NCBI Taxonomy" id="63787"/>
    <lineage>
        <taxon>Eukaryota</taxon>
        <taxon>Viridiplantae</taxon>
        <taxon>Streptophyta</taxon>
        <taxon>Embryophyta</taxon>
        <taxon>Tracheophyta</taxon>
        <taxon>Spermatophyta</taxon>
        <taxon>Magnoliopsida</taxon>
        <taxon>eudicotyledons</taxon>
        <taxon>Gunneridae</taxon>
        <taxon>Pentapetalae</taxon>
        <taxon>Saxifragales</taxon>
        <taxon>Crassulaceae</taxon>
        <taxon>Kalanchoe</taxon>
    </lineage>
</organism>
<protein>
    <submittedName>
        <fullName evidence="2">Uncharacterized protein</fullName>
    </submittedName>
</protein>
<evidence type="ECO:0000313" key="2">
    <source>
        <dbReference type="EnsemblPlants" id="Kaladp0062s0237.1.v1.1.CDS.1"/>
    </source>
</evidence>